<evidence type="ECO:0000313" key="2">
    <source>
        <dbReference type="Proteomes" id="UP001239111"/>
    </source>
</evidence>
<proteinExistence type="predicted"/>
<dbReference type="EMBL" id="CM056744">
    <property type="protein sequence ID" value="KAJ8666658.1"/>
    <property type="molecule type" value="Genomic_DNA"/>
</dbReference>
<keyword evidence="2" id="KW-1185">Reference proteome</keyword>
<organism evidence="1 2">
    <name type="scientific">Eretmocerus hayati</name>
    <dbReference type="NCBI Taxonomy" id="131215"/>
    <lineage>
        <taxon>Eukaryota</taxon>
        <taxon>Metazoa</taxon>
        <taxon>Ecdysozoa</taxon>
        <taxon>Arthropoda</taxon>
        <taxon>Hexapoda</taxon>
        <taxon>Insecta</taxon>
        <taxon>Pterygota</taxon>
        <taxon>Neoptera</taxon>
        <taxon>Endopterygota</taxon>
        <taxon>Hymenoptera</taxon>
        <taxon>Apocrita</taxon>
        <taxon>Proctotrupomorpha</taxon>
        <taxon>Chalcidoidea</taxon>
        <taxon>Aphelinidae</taxon>
        <taxon>Aphelininae</taxon>
        <taxon>Eretmocerus</taxon>
    </lineage>
</organism>
<comment type="caution">
    <text evidence="1">The sequence shown here is derived from an EMBL/GenBank/DDBJ whole genome shotgun (WGS) entry which is preliminary data.</text>
</comment>
<evidence type="ECO:0000313" key="1">
    <source>
        <dbReference type="EMBL" id="KAJ8666658.1"/>
    </source>
</evidence>
<accession>A0ACC2N6R4</accession>
<dbReference type="Proteomes" id="UP001239111">
    <property type="component" value="Chromosome 4"/>
</dbReference>
<gene>
    <name evidence="1" type="ORF">QAD02_008320</name>
</gene>
<protein>
    <submittedName>
        <fullName evidence="1">Uncharacterized protein</fullName>
    </submittedName>
</protein>
<name>A0ACC2N6R4_9HYME</name>
<reference evidence="1" key="1">
    <citation type="submission" date="2023-04" db="EMBL/GenBank/DDBJ databases">
        <title>A chromosome-level genome assembly of the parasitoid wasp Eretmocerus hayati.</title>
        <authorList>
            <person name="Zhong Y."/>
            <person name="Liu S."/>
            <person name="Liu Y."/>
        </authorList>
    </citation>
    <scope>NUCLEOTIDE SEQUENCE</scope>
    <source>
        <strain evidence="1">ZJU_SS_LIU_2023</strain>
    </source>
</reference>
<sequence length="506" mass="57550">MTPGKILGAYKISEDVESVHQSTIIHHEEKCKTSISVNQLPSDRGAEQILKDDPNGTKFIDQQDCSTNDDLLVLDGPISGNIDSMLLAHSYLSEDEESNATSRSAGPPKSFVSVAKNTLGKTDIQHEPKDSLSLQSQLPTKLKKDKVALSSPIAIRPSAVDVTEYIVCHEKKRNNDYVVVKADCKHSQCTSFKFISTTPIRYPYQDIQLQTVQTKQIFHVEGEAHRRFYKEPVRKHWMDQLEKQPTAFVKYIAAKDTPDDVLENGNLNHTPSSVILHRIKSDSRAKEDLDEDYYLFMEQLRKRFVYEYQKMYPDTTLKIPGFIQHHCANPLLIILTSELQIRYVAQGDKLRSNFDATGSIEGDPAVCDEKMTIYHYSIFSPGGKDIAPLEVAEAIMSQHFVEFVQFSLSIFLRCFRLISTRHIEKFEIDGSTVFIYSLCLVLNKMTPKRYMDDLFGEIENEMVVDEPLTIIHVCLSHPIKSAGTKIKKFFSQTSLLKVSSAWWRIG</sequence>